<dbReference type="InterPro" id="IPR025736">
    <property type="entry name" value="PucR_C-HTH_dom"/>
</dbReference>
<dbReference type="Gene3D" id="1.10.10.2840">
    <property type="entry name" value="PucR C-terminal helix-turn-helix domain"/>
    <property type="match status" value="1"/>
</dbReference>
<dbReference type="EMBL" id="DYWT01000191">
    <property type="protein sequence ID" value="HJF32433.1"/>
    <property type="molecule type" value="Genomic_DNA"/>
</dbReference>
<dbReference type="AlphaFoldDB" id="A0A921FZ58"/>
<proteinExistence type="inferred from homology"/>
<dbReference type="Pfam" id="PF07905">
    <property type="entry name" value="PucR"/>
    <property type="match status" value="1"/>
</dbReference>
<name>A0A921FZ58_SPOPS</name>
<evidence type="ECO:0000313" key="6">
    <source>
        <dbReference type="Proteomes" id="UP000698173"/>
    </source>
</evidence>
<dbReference type="InterPro" id="IPR041522">
    <property type="entry name" value="CdaR_GGDEF"/>
</dbReference>
<evidence type="ECO:0000256" key="1">
    <source>
        <dbReference type="ARBA" id="ARBA00006754"/>
    </source>
</evidence>
<sequence>MKLYEVVELESFKNVQVITGEKGLNNRVDNVYVMEVPDITSYIDKDGLLLTTLFPIIKSQEALEKFIPELIQSGLAGVAIKLGRYIESIPSFMIEQAEKSDFPILLLPSTANFSILTNDVLMNLLGMKTKELEFRESISNKLHTLMLSGADISDLVTYVSQLTNMDIIVLSSQLKYIESSLLKEPETFQVEEEILYCYESDSSKEGLPDIFLRIDDRAYSQNDLIIHSIDAGQKRMGYLVLIKKGSENTSSLLVVIEQAIILLVFLLQNRQSLIQTERNYLDNFIRSIIHSQFNSQLELIQKAKVFKWDIHFPNIILLIDITNETQKEKLSNYYKVLDSGIIIETIARICGIPIEQCKTAIYDNQIICFVSVALVTDLSAKLKRASEVFAGYLKRFGQVNISISNKVFSMEEISRAFEEAALVQNIYKDIYQASSFIKFYEDLGLFKLFHSIRDKRELSHYVTEKLGVIVESDQTNDMELIKTLGCLIKNNMNMKKSAEELFIHYNSLRYRVNKLRDLGIKITDGNELTEIAVALQALEYLHAFK</sequence>
<accession>A0A921FZ58</accession>
<dbReference type="Pfam" id="PF17853">
    <property type="entry name" value="GGDEF_2"/>
    <property type="match status" value="1"/>
</dbReference>
<evidence type="ECO:0000259" key="4">
    <source>
        <dbReference type="Pfam" id="PF17853"/>
    </source>
</evidence>
<evidence type="ECO:0000313" key="5">
    <source>
        <dbReference type="EMBL" id="HJF32433.1"/>
    </source>
</evidence>
<comment type="caution">
    <text evidence="5">The sequence shown here is derived from an EMBL/GenBank/DDBJ whole genome shotgun (WGS) entry which is preliminary data.</text>
</comment>
<feature type="domain" description="Purine catabolism PurC-like" evidence="2">
    <location>
        <begin position="5"/>
        <end position="121"/>
    </location>
</feature>
<dbReference type="InterPro" id="IPR012914">
    <property type="entry name" value="PucR_dom"/>
</dbReference>
<evidence type="ECO:0000259" key="2">
    <source>
        <dbReference type="Pfam" id="PF07905"/>
    </source>
</evidence>
<dbReference type="Pfam" id="PF13556">
    <property type="entry name" value="HTH_30"/>
    <property type="match status" value="1"/>
</dbReference>
<feature type="domain" description="PucR C-terminal helix-turn-helix" evidence="3">
    <location>
        <begin position="480"/>
        <end position="537"/>
    </location>
</feature>
<gene>
    <name evidence="5" type="ORF">K8V56_11750</name>
</gene>
<evidence type="ECO:0000259" key="3">
    <source>
        <dbReference type="Pfam" id="PF13556"/>
    </source>
</evidence>
<dbReference type="InterPro" id="IPR042070">
    <property type="entry name" value="PucR_C-HTH_sf"/>
</dbReference>
<dbReference type="InterPro" id="IPR051448">
    <property type="entry name" value="CdaR-like_regulators"/>
</dbReference>
<dbReference type="Proteomes" id="UP000698173">
    <property type="component" value="Unassembled WGS sequence"/>
</dbReference>
<dbReference type="PANTHER" id="PTHR33744">
    <property type="entry name" value="CARBOHYDRATE DIACID REGULATOR"/>
    <property type="match status" value="1"/>
</dbReference>
<reference evidence="5" key="1">
    <citation type="journal article" date="2021" name="PeerJ">
        <title>Extensive microbial diversity within the chicken gut microbiome revealed by metagenomics and culture.</title>
        <authorList>
            <person name="Gilroy R."/>
            <person name="Ravi A."/>
            <person name="Getino M."/>
            <person name="Pursley I."/>
            <person name="Horton D.L."/>
            <person name="Alikhan N.F."/>
            <person name="Baker D."/>
            <person name="Gharbi K."/>
            <person name="Hall N."/>
            <person name="Watson M."/>
            <person name="Adriaenssens E.M."/>
            <person name="Foster-Nyarko E."/>
            <person name="Jarju S."/>
            <person name="Secka A."/>
            <person name="Antonio M."/>
            <person name="Oren A."/>
            <person name="Chaudhuri R.R."/>
            <person name="La Ragione R."/>
            <person name="Hildebrand F."/>
            <person name="Pallen M.J."/>
        </authorList>
    </citation>
    <scope>NUCLEOTIDE SEQUENCE</scope>
    <source>
        <strain evidence="5">CHK171-7178</strain>
    </source>
</reference>
<protein>
    <submittedName>
        <fullName evidence="5">PucR family transcriptional regulator ligand-binding domain-containing protein</fullName>
    </submittedName>
</protein>
<comment type="similarity">
    <text evidence="1">Belongs to the CdaR family.</text>
</comment>
<reference evidence="5" key="2">
    <citation type="submission" date="2021-09" db="EMBL/GenBank/DDBJ databases">
        <authorList>
            <person name="Gilroy R."/>
        </authorList>
    </citation>
    <scope>NUCLEOTIDE SEQUENCE</scope>
    <source>
        <strain evidence="5">CHK171-7178</strain>
    </source>
</reference>
<feature type="domain" description="CdaR GGDEF-like" evidence="4">
    <location>
        <begin position="296"/>
        <end position="424"/>
    </location>
</feature>
<organism evidence="5 6">
    <name type="scientific">Sporosarcina psychrophila</name>
    <name type="common">Bacillus psychrophilus</name>
    <dbReference type="NCBI Taxonomy" id="1476"/>
    <lineage>
        <taxon>Bacteria</taxon>
        <taxon>Bacillati</taxon>
        <taxon>Bacillota</taxon>
        <taxon>Bacilli</taxon>
        <taxon>Bacillales</taxon>
        <taxon>Caryophanaceae</taxon>
        <taxon>Sporosarcina</taxon>
    </lineage>
</organism>